<dbReference type="PANTHER" id="PTHR21666">
    <property type="entry name" value="PEPTIDASE-RELATED"/>
    <property type="match status" value="1"/>
</dbReference>
<comment type="caution">
    <text evidence="6">The sequence shown here is derived from an EMBL/GenBank/DDBJ whole genome shotgun (WGS) entry which is preliminary data.</text>
</comment>
<dbReference type="Gene3D" id="1.10.530.10">
    <property type="match status" value="1"/>
</dbReference>
<dbReference type="CDD" id="cd12797">
    <property type="entry name" value="M23_peptidase"/>
    <property type="match status" value="1"/>
</dbReference>
<keyword evidence="3" id="KW-0472">Membrane</keyword>
<feature type="domain" description="Transglycosylase SLT" evidence="4">
    <location>
        <begin position="446"/>
        <end position="576"/>
    </location>
</feature>
<evidence type="ECO:0000259" key="5">
    <source>
        <dbReference type="Pfam" id="PF01551"/>
    </source>
</evidence>
<dbReference type="GeneID" id="31773794"/>
<sequence length="735" mass="83493">MFGYNQEKAKQVAKAYVKHKAKSVLVKFLMSKPGLIIAGILLLILLILGSIQAFIEAGEISNRLDDEHNQKLQKDVVDIARKKSGNLLDYYGTDENLALNAAWVMSYYKYLQFMNKADITEAKDFDEVAKELAKQGIKSAVNQILPQWYIYRKVKGELSDLAERMKPRFLYIKTERKTVTTKLLHYSMPRTYSYTVSKEVYNPETGKYETQTENKSQTVTVKWTEKVEITETQPIWLIVAADTIKQRYTFSYDINEYKRTYQNNVPQKTQKTKSQDLKFDFDPTKFIENKNCLHASDLGIKSTFELKTNFDKTDKDMKPSTSSKTLETSSETEEPAFSPEKGATNISHTDGEKKLEKEEVLQVIETVPELNGQNSIGKEYERLEEMIKEDNPGENIELAKSMIINTAMSFIKGTKDLNWVFSDINDYMNVGGYVNCSYIPAQFLPMFQEAEKLMGIPYWFLGAVSFRESSFNPSAKAENYDGVAIGLMQVQQKHWNSRVEAFKNAFPDVTITGDITNPRDQILIGTWTLYNSFKEMGIDPKTVDWQGDGWKEQVIPALAGYWMGVNGAKQWDAPRNFAKTRSEYAPPLIDQAQLYKSVSEMLTNPNVAKPIAGEIYITSPFGMRYHPISHEWKMHTGIDIATTYGQPVFAVQNAVVKFAGWMNGYGKTIILQSGEYEFYYAHLAEINVQVGQVVKKGDEIGSADSTGYSSGNHLHFEIRINGTPVDPLTVLGNLQ</sequence>
<reference evidence="6 7" key="1">
    <citation type="submission" date="2017-05" db="EMBL/GenBank/DDBJ databases">
        <authorList>
            <person name="Varghese N."/>
            <person name="Submissions S."/>
        </authorList>
    </citation>
    <scope>NUCLEOTIDE SEQUENCE [LARGE SCALE GENOMIC DNA]</scope>
    <source>
        <strain evidence="6 7">MACB1020</strain>
    </source>
</reference>
<keyword evidence="3" id="KW-0812">Transmembrane</keyword>
<accession>A0ABY1S626</accession>
<dbReference type="InterPro" id="IPR050570">
    <property type="entry name" value="Cell_wall_metabolism_enzyme"/>
</dbReference>
<feature type="compositionally biased region" description="Low complexity" evidence="2">
    <location>
        <begin position="320"/>
        <end position="329"/>
    </location>
</feature>
<protein>
    <submittedName>
        <fullName evidence="6">Transglycosylase SLT domain-containing protein</fullName>
    </submittedName>
</protein>
<evidence type="ECO:0000256" key="1">
    <source>
        <dbReference type="ARBA" id="ARBA00022729"/>
    </source>
</evidence>
<name>A0ABY1S626_CALBS</name>
<dbReference type="SUPFAM" id="SSF51261">
    <property type="entry name" value="Duplicated hybrid motif"/>
    <property type="match status" value="1"/>
</dbReference>
<dbReference type="Gene3D" id="2.70.70.10">
    <property type="entry name" value="Glucose Permease (Domain IIA)"/>
    <property type="match status" value="1"/>
</dbReference>
<feature type="transmembrane region" description="Helical" evidence="3">
    <location>
        <begin position="35"/>
        <end position="55"/>
    </location>
</feature>
<dbReference type="InterPro" id="IPR016047">
    <property type="entry name" value="M23ase_b-sheet_dom"/>
</dbReference>
<feature type="region of interest" description="Disordered" evidence="2">
    <location>
        <begin position="311"/>
        <end position="354"/>
    </location>
</feature>
<feature type="domain" description="M23ase beta-sheet core" evidence="5">
    <location>
        <begin position="633"/>
        <end position="727"/>
    </location>
</feature>
<dbReference type="Pfam" id="PF01551">
    <property type="entry name" value="Peptidase_M23"/>
    <property type="match status" value="1"/>
</dbReference>
<keyword evidence="1" id="KW-0732">Signal</keyword>
<dbReference type="PANTHER" id="PTHR21666:SF289">
    <property type="entry name" value="L-ALA--D-GLU ENDOPEPTIDASE"/>
    <property type="match status" value="1"/>
</dbReference>
<dbReference type="RefSeq" id="WP_015908759.1">
    <property type="nucleotide sequence ID" value="NZ_FUZJ01000001.1"/>
</dbReference>
<keyword evidence="3" id="KW-1133">Transmembrane helix</keyword>
<keyword evidence="7" id="KW-1185">Reference proteome</keyword>
<proteinExistence type="predicted"/>
<evidence type="ECO:0000256" key="3">
    <source>
        <dbReference type="SAM" id="Phobius"/>
    </source>
</evidence>
<dbReference type="Pfam" id="PF01464">
    <property type="entry name" value="SLT"/>
    <property type="match status" value="1"/>
</dbReference>
<evidence type="ECO:0000313" key="7">
    <source>
        <dbReference type="Proteomes" id="UP000196803"/>
    </source>
</evidence>
<dbReference type="SUPFAM" id="SSF53955">
    <property type="entry name" value="Lysozyme-like"/>
    <property type="match status" value="1"/>
</dbReference>
<dbReference type="Proteomes" id="UP000196803">
    <property type="component" value="Unassembled WGS sequence"/>
</dbReference>
<evidence type="ECO:0000259" key="4">
    <source>
        <dbReference type="Pfam" id="PF01464"/>
    </source>
</evidence>
<evidence type="ECO:0000256" key="2">
    <source>
        <dbReference type="SAM" id="MobiDB-lite"/>
    </source>
</evidence>
<dbReference type="InterPro" id="IPR008258">
    <property type="entry name" value="Transglycosylase_SLT_dom_1"/>
</dbReference>
<gene>
    <name evidence="6" type="ORF">SAMN05216240_0603</name>
</gene>
<organism evidence="6 7">
    <name type="scientific">Caldicellulosiruptor bescii</name>
    <name type="common">Anaerocellum thermophilum</name>
    <dbReference type="NCBI Taxonomy" id="31899"/>
    <lineage>
        <taxon>Bacteria</taxon>
        <taxon>Bacillati</taxon>
        <taxon>Bacillota</taxon>
        <taxon>Bacillota incertae sedis</taxon>
        <taxon>Caldicellulosiruptorales</taxon>
        <taxon>Caldicellulosiruptoraceae</taxon>
        <taxon>Caldicellulosiruptor</taxon>
    </lineage>
</organism>
<evidence type="ECO:0000313" key="6">
    <source>
        <dbReference type="EMBL" id="SMR91699.1"/>
    </source>
</evidence>
<dbReference type="InterPro" id="IPR011055">
    <property type="entry name" value="Dup_hybrid_motif"/>
</dbReference>
<dbReference type="InterPro" id="IPR023346">
    <property type="entry name" value="Lysozyme-like_dom_sf"/>
</dbReference>
<dbReference type="EMBL" id="FXXC01000001">
    <property type="protein sequence ID" value="SMR91699.1"/>
    <property type="molecule type" value="Genomic_DNA"/>
</dbReference>